<gene>
    <name evidence="2" type="ORF">HO133_006403</name>
</gene>
<comment type="caution">
    <text evidence="2">The sequence shown here is derived from an EMBL/GenBank/DDBJ whole genome shotgun (WGS) entry which is preliminary data.</text>
</comment>
<dbReference type="AlphaFoldDB" id="A0A8H6C7D5"/>
<reference evidence="2 3" key="1">
    <citation type="journal article" date="2020" name="Genomics">
        <title>Complete, high-quality genomes from long-read metagenomic sequencing of two wolf lichen thalli reveals enigmatic genome architecture.</title>
        <authorList>
            <person name="McKenzie S.K."/>
            <person name="Walston R.F."/>
            <person name="Allen J.L."/>
        </authorList>
    </citation>
    <scope>NUCLEOTIDE SEQUENCE [LARGE SCALE GENOMIC DNA]</scope>
    <source>
        <strain evidence="2">WasteWater1</strain>
    </source>
</reference>
<dbReference type="RefSeq" id="XP_037147426.1">
    <property type="nucleotide sequence ID" value="XM_037297301.1"/>
</dbReference>
<dbReference type="EMBL" id="JACCJB010000024">
    <property type="protein sequence ID" value="KAF6217991.1"/>
    <property type="molecule type" value="Genomic_DNA"/>
</dbReference>
<name>A0A8H6C7D5_9LECA</name>
<sequence length="96" mass="10847">MSPVFTAIHELTPPLRSLIQSRGRSLHTPGKVERRMTDEDCAASESRQHSDERIWLAWVAERREARAAGERHKAPPYADADKSVSVNVVRDLDEKA</sequence>
<dbReference type="Proteomes" id="UP000593566">
    <property type="component" value="Unassembled WGS sequence"/>
</dbReference>
<feature type="region of interest" description="Disordered" evidence="1">
    <location>
        <begin position="21"/>
        <end position="50"/>
    </location>
</feature>
<organism evidence="2 3">
    <name type="scientific">Letharia lupina</name>
    <dbReference type="NCBI Taxonomy" id="560253"/>
    <lineage>
        <taxon>Eukaryota</taxon>
        <taxon>Fungi</taxon>
        <taxon>Dikarya</taxon>
        <taxon>Ascomycota</taxon>
        <taxon>Pezizomycotina</taxon>
        <taxon>Lecanoromycetes</taxon>
        <taxon>OSLEUM clade</taxon>
        <taxon>Lecanoromycetidae</taxon>
        <taxon>Lecanorales</taxon>
        <taxon>Lecanorineae</taxon>
        <taxon>Parmeliaceae</taxon>
        <taxon>Letharia</taxon>
    </lineage>
</organism>
<evidence type="ECO:0000313" key="2">
    <source>
        <dbReference type="EMBL" id="KAF6217991.1"/>
    </source>
</evidence>
<evidence type="ECO:0000256" key="1">
    <source>
        <dbReference type="SAM" id="MobiDB-lite"/>
    </source>
</evidence>
<evidence type="ECO:0000313" key="3">
    <source>
        <dbReference type="Proteomes" id="UP000593566"/>
    </source>
</evidence>
<accession>A0A8H6C7D5</accession>
<dbReference type="GeneID" id="59334804"/>
<proteinExistence type="predicted"/>
<protein>
    <submittedName>
        <fullName evidence="2">Uncharacterized protein</fullName>
    </submittedName>
</protein>
<keyword evidence="3" id="KW-1185">Reference proteome</keyword>